<reference evidence="1 2" key="1">
    <citation type="journal article" date="2020" name="J. Phycol.">
        <title>Comparative genome analysis reveals Cyanidiococcus gen. nov., a new extremophilic red algal genus sister to Cyanidioschyzon (Cyanidioschyzonaceae, Rhodophyta).</title>
        <authorList>
            <person name="Liu S.-L."/>
            <person name="Chiang Y.-R."/>
            <person name="Yoon H.S."/>
            <person name="Fu H.-Y."/>
        </authorList>
    </citation>
    <scope>NUCLEOTIDE SEQUENCE [LARGE SCALE GENOMIC DNA]</scope>
    <source>
        <strain evidence="1 2">THAL066</strain>
    </source>
</reference>
<protein>
    <submittedName>
        <fullName evidence="1">Uncharacterized protein</fullName>
    </submittedName>
</protein>
<dbReference type="OrthoDB" id="10599669at2759"/>
<comment type="caution">
    <text evidence="1">The sequence shown here is derived from an EMBL/GenBank/DDBJ whole genome shotgun (WGS) entry which is preliminary data.</text>
</comment>
<evidence type="ECO:0000313" key="1">
    <source>
        <dbReference type="EMBL" id="KAF6003859.1"/>
    </source>
</evidence>
<accession>A0A7J7IMC2</accession>
<keyword evidence="2" id="KW-1185">Reference proteome</keyword>
<dbReference type="EMBL" id="VWRR01000005">
    <property type="protein sequence ID" value="KAF6003859.1"/>
    <property type="molecule type" value="Genomic_DNA"/>
</dbReference>
<name>A0A7J7IMC2_9RHOD</name>
<dbReference type="Proteomes" id="UP000530660">
    <property type="component" value="Unassembled WGS sequence"/>
</dbReference>
<evidence type="ECO:0000313" key="2">
    <source>
        <dbReference type="Proteomes" id="UP000530660"/>
    </source>
</evidence>
<organism evidence="1 2">
    <name type="scientific">Cyanidiococcus yangmingshanensis</name>
    <dbReference type="NCBI Taxonomy" id="2690220"/>
    <lineage>
        <taxon>Eukaryota</taxon>
        <taxon>Rhodophyta</taxon>
        <taxon>Bangiophyceae</taxon>
        <taxon>Cyanidiales</taxon>
        <taxon>Cyanidiaceae</taxon>
        <taxon>Cyanidiococcus</taxon>
    </lineage>
</organism>
<dbReference type="AlphaFoldDB" id="A0A7J7IMC2"/>
<proteinExistence type="predicted"/>
<gene>
    <name evidence="1" type="ORF">F1559_002801</name>
</gene>
<sequence length="385" mass="44285">MLFQYVLCSARLEGTELLAELLKESDSRRVRALVRERLPEGLENCDIWIAPSQTAILYVSSLEIRNALRDWNDCRKDKHLNSVFSGIHPQETNLRAQASSSLQKLLTRIANFLNSHGRTRLEEQKFHERERQHFNIVELTGPRKIVLCEYPNRSQPRTICSDEYVPEEVRFPTASKRASSTQNISLDSLFEFDWLLFQEFYRESIDEEFACPPPFGAQDSRRSMDVLHLAWAHDTKAAIRIIEQLLLSSPSGVSRGSHRYPARTCNRPHLFSFKSCQALVGKHFPNLPSSMHEFRIHSRTLALVPGIGARLARNRAERTLMLPPQVLFGNLAEFEQHFSEDKAFATILHHFLNKSVIPSAETADSLIYLDFLSHRELWFGQSSRA</sequence>